<dbReference type="EMBL" id="ADZX01000388">
    <property type="protein sequence ID" value="EFK96907.1"/>
    <property type="molecule type" value="Genomic_DNA"/>
</dbReference>
<protein>
    <submittedName>
        <fullName evidence="2">Uncharacterized protein</fullName>
    </submittedName>
</protein>
<feature type="region of interest" description="Disordered" evidence="1">
    <location>
        <begin position="135"/>
        <end position="160"/>
    </location>
</feature>
<organism evidence="2">
    <name type="scientific">sediment metagenome</name>
    <dbReference type="NCBI Taxonomy" id="749907"/>
    <lineage>
        <taxon>unclassified sequences</taxon>
        <taxon>metagenomes</taxon>
        <taxon>ecological metagenomes</taxon>
    </lineage>
</organism>
<dbReference type="InterPro" id="IPR011042">
    <property type="entry name" value="6-blade_b-propeller_TolB-like"/>
</dbReference>
<feature type="compositionally biased region" description="Basic residues" evidence="1">
    <location>
        <begin position="139"/>
        <end position="148"/>
    </location>
</feature>
<name>D9PHQ8_9ZZZZ</name>
<dbReference type="Gene3D" id="2.120.10.30">
    <property type="entry name" value="TolB, C-terminal domain"/>
    <property type="match status" value="1"/>
</dbReference>
<reference evidence="2" key="1">
    <citation type="submission" date="2010-07" db="EMBL/GenBank/DDBJ databases">
        <authorList>
            <consortium name="CONSOLIDER consortium CSD2007-00005"/>
            <person name="Guazzaroni M.-E."/>
            <person name="Richter M."/>
            <person name="Garcia-Salamanca A."/>
            <person name="Yarza P."/>
            <person name="Ferrer M."/>
        </authorList>
    </citation>
    <scope>NUCLEOTIDE SEQUENCE</scope>
</reference>
<sequence length="160" mass="17669">MTNFHLWTVGIEGHPAAKDLIPKFDRQAMDRTIGDIGDSFYMPAPKWSKDGKRIYFVASDTGSTHIFYVPSGGGAPTRVTKKSCHVRNFSLNGRTTRIAAVISDLTTPGKVQVMPAVYNGDSRARVLVDTNGSFSPRSVSRRSARSGSRRMTAPNCRDFW</sequence>
<dbReference type="SUPFAM" id="SSF82171">
    <property type="entry name" value="DPP6 N-terminal domain-like"/>
    <property type="match status" value="1"/>
</dbReference>
<comment type="caution">
    <text evidence="2">The sequence shown here is derived from an EMBL/GenBank/DDBJ whole genome shotgun (WGS) entry which is preliminary data.</text>
</comment>
<dbReference type="AlphaFoldDB" id="D9PHQ8"/>
<evidence type="ECO:0000313" key="2">
    <source>
        <dbReference type="EMBL" id="EFK96907.1"/>
    </source>
</evidence>
<proteinExistence type="predicted"/>
<evidence type="ECO:0000256" key="1">
    <source>
        <dbReference type="SAM" id="MobiDB-lite"/>
    </source>
</evidence>
<accession>D9PHQ8</accession>
<gene>
    <name evidence="2" type="ORF">LDC_1060</name>
</gene>
<reference evidence="2" key="2">
    <citation type="journal article" date="2011" name="Microb. Ecol.">
        <title>Taxonomic and Functional Metagenomic Profiling of the Microbial Community in the Anoxic Sediment of a Sub-saline Shallow Lake (Laguna de Carrizo, Central Spain).</title>
        <authorList>
            <person name="Ferrer M."/>
            <person name="Guazzaroni M.E."/>
            <person name="Richter M."/>
            <person name="Garcia-Salamanca A."/>
            <person name="Yarza P."/>
            <person name="Suarez-Suarez A."/>
            <person name="Solano J."/>
            <person name="Alcaide M."/>
            <person name="van Dillewijn P."/>
            <person name="Molina-Henares M.A."/>
            <person name="Lopez-Cortes N."/>
            <person name="Al-Ramahi Y."/>
            <person name="Guerrero C."/>
            <person name="Acosta A."/>
            <person name="de Eugenio L.I."/>
            <person name="Martinez V."/>
            <person name="Marques S."/>
            <person name="Rojo F."/>
            <person name="Santero E."/>
            <person name="Genilloud O."/>
            <person name="Perez-Perez J."/>
            <person name="Rossello-Mora R."/>
            <person name="Ramos J.L."/>
        </authorList>
    </citation>
    <scope>NUCLEOTIDE SEQUENCE</scope>
</reference>